<dbReference type="EMBL" id="MT740725">
    <property type="protein sequence ID" value="QMV32325.1"/>
    <property type="molecule type" value="Genomic_DNA"/>
</dbReference>
<protein>
    <submittedName>
        <fullName evidence="1">Uncharacterized protein</fullName>
    </submittedName>
</protein>
<reference evidence="1 2" key="1">
    <citation type="submission" date="2020-07" db="EMBL/GenBank/DDBJ databases">
        <title>Ralstonia phages.</title>
        <authorList>
            <person name="Trotereau A."/>
            <person name="Boyer C."/>
            <person name="Torres-Barcelo C."/>
        </authorList>
    </citation>
    <scope>NUCLEOTIDE SEQUENCE [LARGE SCALE GENOMIC DNA]</scope>
</reference>
<evidence type="ECO:0000313" key="1">
    <source>
        <dbReference type="EMBL" id="QMV32325.1"/>
    </source>
</evidence>
<gene>
    <name evidence="1" type="ORF">S1_00008</name>
</gene>
<evidence type="ECO:0000313" key="2">
    <source>
        <dbReference type="Proteomes" id="UP000515295"/>
    </source>
</evidence>
<accession>A0A7G5B7Q2</accession>
<dbReference type="Proteomes" id="UP000515295">
    <property type="component" value="Segment"/>
</dbReference>
<proteinExistence type="predicted"/>
<organism evidence="1 2">
    <name type="scientific">Ralstonia phage Adzire</name>
    <dbReference type="NCBI Taxonomy" id="2759711"/>
    <lineage>
        <taxon>Viruses</taxon>
        <taxon>Duplodnaviria</taxon>
        <taxon>Heunggongvirae</taxon>
        <taxon>Uroviricota</taxon>
        <taxon>Caudoviricetes</taxon>
        <taxon>Bakolyvirus</taxon>
        <taxon>Bakolyvirus simangalove</taxon>
    </lineage>
</organism>
<sequence length="217" mass="24377">MSHELSDDEQDALSFAVDTIQERYGVNDPMAEQLRKLLASAATVAETGERPCTCHPDDNPPKPCAKQYAYDECVKAAQQQAEPGADERATFENWMRSNRYDVGVFDSGEYHNVFARYAWMSWKARAAQSGQRASVAEGWHFYSADFSTNANQPHVQGNVMLIRDDRGRKWWHNLPEEEREEVALFVTGHGMSFDAAMLDANAKAAIAAAPTQQQEEK</sequence>
<name>A0A7G5B7Q2_9CAUD</name>